<keyword evidence="3 11" id="KW-0812">Transmembrane</keyword>
<evidence type="ECO:0000259" key="12">
    <source>
        <dbReference type="PROSITE" id="PS51292"/>
    </source>
</evidence>
<keyword evidence="7" id="KW-0862">Zinc</keyword>
<feature type="compositionally biased region" description="Polar residues" evidence="10">
    <location>
        <begin position="28"/>
        <end position="37"/>
    </location>
</feature>
<dbReference type="InterPro" id="IPR013083">
    <property type="entry name" value="Znf_RING/FYVE/PHD"/>
</dbReference>
<dbReference type="STRING" id="282301.A0A267FIA1"/>
<feature type="region of interest" description="Disordered" evidence="10">
    <location>
        <begin position="1"/>
        <end position="37"/>
    </location>
</feature>
<dbReference type="GO" id="GO:0016020">
    <property type="term" value="C:membrane"/>
    <property type="evidence" value="ECO:0007669"/>
    <property type="project" value="UniProtKB-SubCell"/>
</dbReference>
<evidence type="ECO:0000313" key="14">
    <source>
        <dbReference type="Proteomes" id="UP000215902"/>
    </source>
</evidence>
<evidence type="ECO:0000256" key="9">
    <source>
        <dbReference type="ARBA" id="ARBA00023136"/>
    </source>
</evidence>
<keyword evidence="14" id="KW-1185">Reference proteome</keyword>
<keyword evidence="8 11" id="KW-1133">Transmembrane helix</keyword>
<evidence type="ECO:0000256" key="11">
    <source>
        <dbReference type="SAM" id="Phobius"/>
    </source>
</evidence>
<keyword evidence="6" id="KW-0833">Ubl conjugation pathway</keyword>
<dbReference type="OrthoDB" id="273089at2759"/>
<evidence type="ECO:0000256" key="6">
    <source>
        <dbReference type="ARBA" id="ARBA00022786"/>
    </source>
</evidence>
<dbReference type="Proteomes" id="UP000215902">
    <property type="component" value="Unassembled WGS sequence"/>
</dbReference>
<evidence type="ECO:0000313" key="13">
    <source>
        <dbReference type="EMBL" id="PAA73530.1"/>
    </source>
</evidence>
<name>A0A267FIA1_9PLAT</name>
<comment type="caution">
    <text evidence="13">The sequence shown here is derived from an EMBL/GenBank/DDBJ whole genome shotgun (WGS) entry which is preliminary data.</text>
</comment>
<dbReference type="InterPro" id="IPR011016">
    <property type="entry name" value="Znf_RING-CH"/>
</dbReference>
<dbReference type="PANTHER" id="PTHR46065">
    <property type="entry name" value="E3 UBIQUITIN-PROTEIN LIGASE MARCH 2/3 FAMILY MEMBER"/>
    <property type="match status" value="1"/>
</dbReference>
<feature type="transmembrane region" description="Helical" evidence="11">
    <location>
        <begin position="215"/>
        <end position="240"/>
    </location>
</feature>
<dbReference type="SMART" id="SM00744">
    <property type="entry name" value="RINGv"/>
    <property type="match status" value="1"/>
</dbReference>
<dbReference type="GO" id="GO:0016740">
    <property type="term" value="F:transferase activity"/>
    <property type="evidence" value="ECO:0007669"/>
    <property type="project" value="UniProtKB-KW"/>
</dbReference>
<keyword evidence="9 11" id="KW-0472">Membrane</keyword>
<keyword evidence="4" id="KW-0479">Metal-binding</keyword>
<evidence type="ECO:0000256" key="8">
    <source>
        <dbReference type="ARBA" id="ARBA00022989"/>
    </source>
</evidence>
<evidence type="ECO:0000256" key="5">
    <source>
        <dbReference type="ARBA" id="ARBA00022771"/>
    </source>
</evidence>
<dbReference type="GO" id="GO:0008270">
    <property type="term" value="F:zinc ion binding"/>
    <property type="evidence" value="ECO:0007669"/>
    <property type="project" value="UniProtKB-KW"/>
</dbReference>
<dbReference type="AlphaFoldDB" id="A0A267FIA1"/>
<dbReference type="PANTHER" id="PTHR46065:SF3">
    <property type="entry name" value="FI20425P1"/>
    <property type="match status" value="1"/>
</dbReference>
<proteinExistence type="predicted"/>
<dbReference type="Gene3D" id="3.30.40.10">
    <property type="entry name" value="Zinc/RING finger domain, C3HC4 (zinc finger)"/>
    <property type="match status" value="1"/>
</dbReference>
<reference evidence="13 14" key="1">
    <citation type="submission" date="2017-06" db="EMBL/GenBank/DDBJ databases">
        <title>A platform for efficient transgenesis in Macrostomum lignano, a flatworm model organism for stem cell research.</title>
        <authorList>
            <person name="Berezikov E."/>
        </authorList>
    </citation>
    <scope>NUCLEOTIDE SEQUENCE [LARGE SCALE GENOMIC DNA]</scope>
    <source>
        <strain evidence="13">DV1</strain>
        <tissue evidence="13">Whole organism</tissue>
    </source>
</reference>
<sequence>MAADSDQTETQTSAIGNASEVALHTDDPLTTISSEQSPSVCLTMDQLSGNASNAYNAATSIDGDRACPDSAAATSARAIESTLLAPNAEVDDEKPDETPVCRICLDGASSGPLRRLCACQGTVGSLHRHCLTRWLGLSKKQHCELCLQPLPVVIDQPGLVQYIRNAPKRCHCVALLDLVSLLLMLPLIVYCNLLSVSALQHFRELRYLRLRQYSFWEICFGIVLTPFLLSGFLLWIWFVCRGHRSEYRRWRLEHRRVTLCESESSLAEQ</sequence>
<evidence type="ECO:0000256" key="4">
    <source>
        <dbReference type="ARBA" id="ARBA00022723"/>
    </source>
</evidence>
<accession>A0A267FIA1</accession>
<dbReference type="EMBL" id="NIVC01001008">
    <property type="protein sequence ID" value="PAA73530.1"/>
    <property type="molecule type" value="Genomic_DNA"/>
</dbReference>
<evidence type="ECO:0000256" key="3">
    <source>
        <dbReference type="ARBA" id="ARBA00022692"/>
    </source>
</evidence>
<feature type="transmembrane region" description="Helical" evidence="11">
    <location>
        <begin position="172"/>
        <end position="195"/>
    </location>
</feature>
<organism evidence="13 14">
    <name type="scientific">Macrostomum lignano</name>
    <dbReference type="NCBI Taxonomy" id="282301"/>
    <lineage>
        <taxon>Eukaryota</taxon>
        <taxon>Metazoa</taxon>
        <taxon>Spiralia</taxon>
        <taxon>Lophotrochozoa</taxon>
        <taxon>Platyhelminthes</taxon>
        <taxon>Rhabditophora</taxon>
        <taxon>Macrostomorpha</taxon>
        <taxon>Macrostomida</taxon>
        <taxon>Macrostomidae</taxon>
        <taxon>Macrostomum</taxon>
    </lineage>
</organism>
<keyword evidence="5" id="KW-0863">Zinc-finger</keyword>
<dbReference type="PROSITE" id="PS51292">
    <property type="entry name" value="ZF_RING_CH"/>
    <property type="match status" value="1"/>
</dbReference>
<dbReference type="Pfam" id="PF12906">
    <property type="entry name" value="RINGv"/>
    <property type="match status" value="1"/>
</dbReference>
<dbReference type="SUPFAM" id="SSF57850">
    <property type="entry name" value="RING/U-box"/>
    <property type="match status" value="1"/>
</dbReference>
<evidence type="ECO:0000256" key="10">
    <source>
        <dbReference type="SAM" id="MobiDB-lite"/>
    </source>
</evidence>
<evidence type="ECO:0000256" key="2">
    <source>
        <dbReference type="ARBA" id="ARBA00022679"/>
    </source>
</evidence>
<evidence type="ECO:0000256" key="7">
    <source>
        <dbReference type="ARBA" id="ARBA00022833"/>
    </source>
</evidence>
<comment type="subcellular location">
    <subcellularLocation>
        <location evidence="1">Membrane</location>
        <topology evidence="1">Multi-pass membrane protein</topology>
    </subcellularLocation>
</comment>
<keyword evidence="2" id="KW-0808">Transferase</keyword>
<evidence type="ECO:0000256" key="1">
    <source>
        <dbReference type="ARBA" id="ARBA00004141"/>
    </source>
</evidence>
<feature type="domain" description="RING-CH-type" evidence="12">
    <location>
        <begin position="93"/>
        <end position="153"/>
    </location>
</feature>
<gene>
    <name evidence="13" type="ORF">BOX15_Mlig000826g1</name>
</gene>
<protein>
    <recommendedName>
        <fullName evidence="12">RING-CH-type domain-containing protein</fullName>
    </recommendedName>
</protein>